<dbReference type="EMBL" id="KV878992">
    <property type="protein sequence ID" value="OJJ94928.1"/>
    <property type="molecule type" value="Genomic_DNA"/>
</dbReference>
<dbReference type="InterPro" id="IPR043519">
    <property type="entry name" value="NT_sf"/>
</dbReference>
<sequence>MALLLPPNEARNQGSQNCEGQEDGFEERLSYMYDAFQAKVDTLMRYTDEVLEVCAASLAASNVRHTPITKRIKSWESAKGSIRRQYQELVLWRRLRAAVEAKGRRWEEYCREIGLQTAQNEMMALQTPADMFAALQDFGGLRVSLYFPGDVERVASILQGRVQVVKVTNKRQGSGERSRRLQQLIDYLQTPESVNNHVHRPTQVNDPLQRGFARTFSGYKATHFIVKLREEDIPDDRRYAWKDIVVEIQVGTLVMHVWSEIEHDMIYKPVESQGEGISDDEERLLDLINGIVLTGEAALQQLEASTAKRLNRRAANTDTMASSYFELGTWIEKDCQLLGMPIFGGEWRLLDRLYAILKAMGKHKHSQVTELLEAIASQHKHTRQTLPTAMLRALCRRSPLYRLEWPTIDGFTVMVLAQNARLWAIRLVHSLNWAIYLGVGEAFLNINVQRPPPSLVSFLDILHPDSPQYTSAESAETIAEFCRAILDSAYWPLSTSDKIMDALHVARMLPRMNVIVCIAGSTGCRYIMVPDVISQMLPLGDLSSHGIDRPFDASELYGVIDFINFYLTHEGDKVNFNIHLWDRLTGPSVNPPSRTPAYNRFFVPQRADQHSKLGLWQLVDCPTQLEVQLVDFDDLSQARKELHRRLYDSIPGPLDEVLQLACCIFPPDRHEGVRRAWSMARALRPEGNPTHSHLAPPRLYSFLGTKGRDRALRLKNQLTKHIQAVSARFRPSSNRTSYTEAQEGLTLAVVRERMIQWRPSQELSGPEEADTF</sequence>
<dbReference type="OMA" id="VMHVWSE"/>
<accession>A0A1L9WFI3</accession>
<evidence type="ECO:0000313" key="3">
    <source>
        <dbReference type="EMBL" id="OJJ94928.1"/>
    </source>
</evidence>
<dbReference type="VEuPathDB" id="FungiDB:ASPACDRAFT_127844"/>
<dbReference type="RefSeq" id="XP_020051268.1">
    <property type="nucleotide sequence ID" value="XM_020197073.1"/>
</dbReference>
<dbReference type="GeneID" id="30970887"/>
<organism evidence="3 4">
    <name type="scientific">Aspergillus aculeatus (strain ATCC 16872 / CBS 172.66 / WB 5094)</name>
    <dbReference type="NCBI Taxonomy" id="690307"/>
    <lineage>
        <taxon>Eukaryota</taxon>
        <taxon>Fungi</taxon>
        <taxon>Dikarya</taxon>
        <taxon>Ascomycota</taxon>
        <taxon>Pezizomycotina</taxon>
        <taxon>Eurotiomycetes</taxon>
        <taxon>Eurotiomycetidae</taxon>
        <taxon>Eurotiales</taxon>
        <taxon>Aspergillaceae</taxon>
        <taxon>Aspergillus</taxon>
        <taxon>Aspergillus subgen. Circumdati</taxon>
    </lineage>
</organism>
<dbReference type="Gene3D" id="3.30.460.10">
    <property type="entry name" value="Beta Polymerase, domain 2"/>
    <property type="match status" value="1"/>
</dbReference>
<protein>
    <recommendedName>
        <fullName evidence="2">RelA/SpoT domain-containing protein</fullName>
    </recommendedName>
</protein>
<dbReference type="PANTHER" id="PTHR41773">
    <property type="entry name" value="GTP PYROPHOSPHATASE-RELATED"/>
    <property type="match status" value="1"/>
</dbReference>
<keyword evidence="4" id="KW-1185">Reference proteome</keyword>
<evidence type="ECO:0000256" key="1">
    <source>
        <dbReference type="SAM" id="MobiDB-lite"/>
    </source>
</evidence>
<dbReference type="STRING" id="690307.A0A1L9WFI3"/>
<dbReference type="InterPro" id="IPR007685">
    <property type="entry name" value="RelA_SpoT"/>
</dbReference>
<dbReference type="GO" id="GO:0015969">
    <property type="term" value="P:guanosine tetraphosphate metabolic process"/>
    <property type="evidence" value="ECO:0007669"/>
    <property type="project" value="InterPro"/>
</dbReference>
<feature type="compositionally biased region" description="Polar residues" evidence="1">
    <location>
        <begin position="10"/>
        <end position="19"/>
    </location>
</feature>
<dbReference type="AlphaFoldDB" id="A0A1L9WFI3"/>
<evidence type="ECO:0000313" key="4">
    <source>
        <dbReference type="Proteomes" id="UP000184546"/>
    </source>
</evidence>
<dbReference type="Pfam" id="PF04607">
    <property type="entry name" value="RelA_SpoT"/>
    <property type="match status" value="1"/>
</dbReference>
<dbReference type="SUPFAM" id="SSF81301">
    <property type="entry name" value="Nucleotidyltransferase"/>
    <property type="match status" value="1"/>
</dbReference>
<evidence type="ECO:0000259" key="2">
    <source>
        <dbReference type="SMART" id="SM00954"/>
    </source>
</evidence>
<reference evidence="4" key="1">
    <citation type="journal article" date="2017" name="Genome Biol.">
        <title>Comparative genomics reveals high biological diversity and specific adaptations in the industrially and medically important fungal genus Aspergillus.</title>
        <authorList>
            <person name="de Vries R.P."/>
            <person name="Riley R."/>
            <person name="Wiebenga A."/>
            <person name="Aguilar-Osorio G."/>
            <person name="Amillis S."/>
            <person name="Uchima C.A."/>
            <person name="Anderluh G."/>
            <person name="Asadollahi M."/>
            <person name="Askin M."/>
            <person name="Barry K."/>
            <person name="Battaglia E."/>
            <person name="Bayram O."/>
            <person name="Benocci T."/>
            <person name="Braus-Stromeyer S.A."/>
            <person name="Caldana C."/>
            <person name="Canovas D."/>
            <person name="Cerqueira G.C."/>
            <person name="Chen F."/>
            <person name="Chen W."/>
            <person name="Choi C."/>
            <person name="Clum A."/>
            <person name="Dos Santos R.A."/>
            <person name="Damasio A.R."/>
            <person name="Diallinas G."/>
            <person name="Emri T."/>
            <person name="Fekete E."/>
            <person name="Flipphi M."/>
            <person name="Freyberg S."/>
            <person name="Gallo A."/>
            <person name="Gournas C."/>
            <person name="Habgood R."/>
            <person name="Hainaut M."/>
            <person name="Harispe M.L."/>
            <person name="Henrissat B."/>
            <person name="Hilden K.S."/>
            <person name="Hope R."/>
            <person name="Hossain A."/>
            <person name="Karabika E."/>
            <person name="Karaffa L."/>
            <person name="Karanyi Z."/>
            <person name="Krasevec N."/>
            <person name="Kuo A."/>
            <person name="Kusch H."/>
            <person name="LaButti K."/>
            <person name="Lagendijk E.L."/>
            <person name="Lapidus A."/>
            <person name="Levasseur A."/>
            <person name="Lindquist E."/>
            <person name="Lipzen A."/>
            <person name="Logrieco A.F."/>
            <person name="MacCabe A."/>
            <person name="Maekelae M.R."/>
            <person name="Malavazi I."/>
            <person name="Melin P."/>
            <person name="Meyer V."/>
            <person name="Mielnichuk N."/>
            <person name="Miskei M."/>
            <person name="Molnar A.P."/>
            <person name="Mule G."/>
            <person name="Ngan C.Y."/>
            <person name="Orejas M."/>
            <person name="Orosz E."/>
            <person name="Ouedraogo J.P."/>
            <person name="Overkamp K.M."/>
            <person name="Park H.-S."/>
            <person name="Perrone G."/>
            <person name="Piumi F."/>
            <person name="Punt P.J."/>
            <person name="Ram A.F."/>
            <person name="Ramon A."/>
            <person name="Rauscher S."/>
            <person name="Record E."/>
            <person name="Riano-Pachon D.M."/>
            <person name="Robert V."/>
            <person name="Roehrig J."/>
            <person name="Ruller R."/>
            <person name="Salamov A."/>
            <person name="Salih N.S."/>
            <person name="Samson R.A."/>
            <person name="Sandor E."/>
            <person name="Sanguinetti M."/>
            <person name="Schuetze T."/>
            <person name="Sepcic K."/>
            <person name="Shelest E."/>
            <person name="Sherlock G."/>
            <person name="Sophianopoulou V."/>
            <person name="Squina F.M."/>
            <person name="Sun H."/>
            <person name="Susca A."/>
            <person name="Todd R.B."/>
            <person name="Tsang A."/>
            <person name="Unkles S.E."/>
            <person name="van de Wiele N."/>
            <person name="van Rossen-Uffink D."/>
            <person name="Oliveira J.V."/>
            <person name="Vesth T.C."/>
            <person name="Visser J."/>
            <person name="Yu J.-H."/>
            <person name="Zhou M."/>
            <person name="Andersen M.R."/>
            <person name="Archer D.B."/>
            <person name="Baker S.E."/>
            <person name="Benoit I."/>
            <person name="Brakhage A.A."/>
            <person name="Braus G.H."/>
            <person name="Fischer R."/>
            <person name="Frisvad J.C."/>
            <person name="Goldman G.H."/>
            <person name="Houbraken J."/>
            <person name="Oakley B."/>
            <person name="Pocsi I."/>
            <person name="Scazzocchio C."/>
            <person name="Seiboth B."/>
            <person name="vanKuyk P.A."/>
            <person name="Wortman J."/>
            <person name="Dyer P.S."/>
            <person name="Grigoriev I.V."/>
        </authorList>
    </citation>
    <scope>NUCLEOTIDE SEQUENCE [LARGE SCALE GENOMIC DNA]</scope>
    <source>
        <strain evidence="4">ATCC 16872 / CBS 172.66 / WB 5094</strain>
    </source>
</reference>
<dbReference type="OrthoDB" id="4719016at2759"/>
<proteinExistence type="predicted"/>
<dbReference type="CDD" id="cd05399">
    <property type="entry name" value="NT_Rel-Spo_like"/>
    <property type="match status" value="1"/>
</dbReference>
<dbReference type="Proteomes" id="UP000184546">
    <property type="component" value="Unassembled WGS sequence"/>
</dbReference>
<gene>
    <name evidence="3" type="ORF">ASPACDRAFT_127844</name>
</gene>
<feature type="domain" description="RelA/SpoT" evidence="2">
    <location>
        <begin position="123"/>
        <end position="273"/>
    </location>
</feature>
<dbReference type="PANTHER" id="PTHR41773:SF1">
    <property type="entry name" value="RELA_SPOT DOMAIN-CONTAINING PROTEIN"/>
    <property type="match status" value="1"/>
</dbReference>
<dbReference type="SMART" id="SM00954">
    <property type="entry name" value="RelA_SpoT"/>
    <property type="match status" value="1"/>
</dbReference>
<name>A0A1L9WFI3_ASPA1</name>
<feature type="region of interest" description="Disordered" evidence="1">
    <location>
        <begin position="1"/>
        <end position="21"/>
    </location>
</feature>